<keyword evidence="5 12" id="KW-0545">Nucleotide biosynthesis</keyword>
<evidence type="ECO:0000256" key="3">
    <source>
        <dbReference type="ARBA" id="ARBA00017144"/>
    </source>
</evidence>
<dbReference type="Pfam" id="PF02223">
    <property type="entry name" value="Thymidylate_kin"/>
    <property type="match status" value="1"/>
</dbReference>
<proteinExistence type="inferred from homology"/>
<dbReference type="GO" id="GO:0005829">
    <property type="term" value="C:cytosol"/>
    <property type="evidence" value="ECO:0007669"/>
    <property type="project" value="TreeGrafter"/>
</dbReference>
<dbReference type="GO" id="GO:0006227">
    <property type="term" value="P:dUDP biosynthetic process"/>
    <property type="evidence" value="ECO:0007669"/>
    <property type="project" value="TreeGrafter"/>
</dbReference>
<keyword evidence="4 12" id="KW-0808">Transferase</keyword>
<protein>
    <recommendedName>
        <fullName evidence="3 12">Thymidylate kinase</fullName>
        <ecNumber evidence="2 12">2.7.4.9</ecNumber>
    </recommendedName>
    <alternativeName>
        <fullName evidence="9 12">dTMP kinase</fullName>
    </alternativeName>
</protein>
<evidence type="ECO:0000256" key="6">
    <source>
        <dbReference type="ARBA" id="ARBA00022741"/>
    </source>
</evidence>
<accession>A0A831LNC7</accession>
<dbReference type="FunFam" id="3.40.50.300:FF:000225">
    <property type="entry name" value="Thymidylate kinase"/>
    <property type="match status" value="1"/>
</dbReference>
<dbReference type="GO" id="GO:0005524">
    <property type="term" value="F:ATP binding"/>
    <property type="evidence" value="ECO:0007669"/>
    <property type="project" value="UniProtKB-UniRule"/>
</dbReference>
<dbReference type="InterPro" id="IPR027417">
    <property type="entry name" value="P-loop_NTPase"/>
</dbReference>
<comment type="catalytic activity">
    <reaction evidence="10 12">
        <text>dTMP + ATP = dTDP + ADP</text>
        <dbReference type="Rhea" id="RHEA:13517"/>
        <dbReference type="ChEBI" id="CHEBI:30616"/>
        <dbReference type="ChEBI" id="CHEBI:58369"/>
        <dbReference type="ChEBI" id="CHEBI:63528"/>
        <dbReference type="ChEBI" id="CHEBI:456216"/>
        <dbReference type="EC" id="2.7.4.9"/>
    </reaction>
</comment>
<dbReference type="InterPro" id="IPR039430">
    <property type="entry name" value="Thymidylate_kin-like_dom"/>
</dbReference>
<evidence type="ECO:0000256" key="7">
    <source>
        <dbReference type="ARBA" id="ARBA00022777"/>
    </source>
</evidence>
<evidence type="ECO:0000259" key="13">
    <source>
        <dbReference type="Pfam" id="PF02223"/>
    </source>
</evidence>
<reference evidence="14" key="1">
    <citation type="journal article" date="2020" name="mSystems">
        <title>Genome- and Community-Level Interaction Insights into Carbon Utilization and Element Cycling Functions of Hydrothermarchaeota in Hydrothermal Sediment.</title>
        <authorList>
            <person name="Zhou Z."/>
            <person name="Liu Y."/>
            <person name="Xu W."/>
            <person name="Pan J."/>
            <person name="Luo Z.H."/>
            <person name="Li M."/>
        </authorList>
    </citation>
    <scope>NUCLEOTIDE SEQUENCE [LARGE SCALE GENOMIC DNA]</scope>
    <source>
        <strain evidence="14">SpSt-1220</strain>
    </source>
</reference>
<dbReference type="GO" id="GO:0004798">
    <property type="term" value="F:dTMP kinase activity"/>
    <property type="evidence" value="ECO:0007669"/>
    <property type="project" value="UniProtKB-UniRule"/>
</dbReference>
<comment type="similarity">
    <text evidence="1 12">Belongs to the thymidylate kinase family.</text>
</comment>
<feature type="binding site" evidence="12">
    <location>
        <begin position="9"/>
        <end position="16"/>
    </location>
    <ligand>
        <name>ATP</name>
        <dbReference type="ChEBI" id="CHEBI:30616"/>
    </ligand>
</feature>
<dbReference type="GO" id="GO:0006235">
    <property type="term" value="P:dTTP biosynthetic process"/>
    <property type="evidence" value="ECO:0007669"/>
    <property type="project" value="UniProtKB-UniRule"/>
</dbReference>
<dbReference type="EMBL" id="DSDO01000281">
    <property type="protein sequence ID" value="HDR46846.1"/>
    <property type="molecule type" value="Genomic_DNA"/>
</dbReference>
<dbReference type="NCBIfam" id="TIGR00041">
    <property type="entry name" value="DTMP_kinase"/>
    <property type="match status" value="1"/>
</dbReference>
<evidence type="ECO:0000256" key="10">
    <source>
        <dbReference type="ARBA" id="ARBA00048743"/>
    </source>
</evidence>
<evidence type="ECO:0000256" key="1">
    <source>
        <dbReference type="ARBA" id="ARBA00009776"/>
    </source>
</evidence>
<dbReference type="Proteomes" id="UP000886162">
    <property type="component" value="Unassembled WGS sequence"/>
</dbReference>
<dbReference type="EC" id="2.7.4.9" evidence="2 12"/>
<dbReference type="CDD" id="cd01672">
    <property type="entry name" value="TMPK"/>
    <property type="match status" value="1"/>
</dbReference>
<dbReference type="PANTHER" id="PTHR10344:SF4">
    <property type="entry name" value="UMP-CMP KINASE 2, MITOCHONDRIAL"/>
    <property type="match status" value="1"/>
</dbReference>
<evidence type="ECO:0000256" key="4">
    <source>
        <dbReference type="ARBA" id="ARBA00022679"/>
    </source>
</evidence>
<keyword evidence="7 12" id="KW-0418">Kinase</keyword>
<evidence type="ECO:0000256" key="11">
    <source>
        <dbReference type="ARBA" id="ARBA00057735"/>
    </source>
</evidence>
<keyword evidence="6 12" id="KW-0547">Nucleotide-binding</keyword>
<comment type="caution">
    <text evidence="14">The sequence shown here is derived from an EMBL/GenBank/DDBJ whole genome shotgun (WGS) entry which is preliminary data.</text>
</comment>
<evidence type="ECO:0000256" key="8">
    <source>
        <dbReference type="ARBA" id="ARBA00022840"/>
    </source>
</evidence>
<feature type="domain" description="Thymidylate kinase-like" evidence="13">
    <location>
        <begin position="7"/>
        <end position="201"/>
    </location>
</feature>
<evidence type="ECO:0000256" key="2">
    <source>
        <dbReference type="ARBA" id="ARBA00012980"/>
    </source>
</evidence>
<dbReference type="Gene3D" id="3.40.50.300">
    <property type="entry name" value="P-loop containing nucleotide triphosphate hydrolases"/>
    <property type="match status" value="1"/>
</dbReference>
<evidence type="ECO:0000256" key="12">
    <source>
        <dbReference type="HAMAP-Rule" id="MF_00165"/>
    </source>
</evidence>
<gene>
    <name evidence="12" type="primary">tmk</name>
    <name evidence="14" type="ORF">ENN94_04000</name>
</gene>
<dbReference type="AlphaFoldDB" id="A0A831LNC7"/>
<organism evidence="14">
    <name type="scientific">Geoalkalibacter subterraneus</name>
    <dbReference type="NCBI Taxonomy" id="483547"/>
    <lineage>
        <taxon>Bacteria</taxon>
        <taxon>Pseudomonadati</taxon>
        <taxon>Thermodesulfobacteriota</taxon>
        <taxon>Desulfuromonadia</taxon>
        <taxon>Desulfuromonadales</taxon>
        <taxon>Geoalkalibacteraceae</taxon>
        <taxon>Geoalkalibacter</taxon>
    </lineage>
</organism>
<comment type="function">
    <text evidence="11 12">Phosphorylation of dTMP to form dTDP in both de novo and salvage pathways of dTTP synthesis.</text>
</comment>
<evidence type="ECO:0000256" key="5">
    <source>
        <dbReference type="ARBA" id="ARBA00022727"/>
    </source>
</evidence>
<evidence type="ECO:0000256" key="9">
    <source>
        <dbReference type="ARBA" id="ARBA00029962"/>
    </source>
</evidence>
<name>A0A831LNC7_9BACT</name>
<dbReference type="InterPro" id="IPR018094">
    <property type="entry name" value="Thymidylate_kinase"/>
</dbReference>
<sequence>MSFFITFEGIEGSGKTTQIKRLTETLRLQGRSVITTREPGGCAIADAIRAILLDARNNALVHRAELLLYAAARAQHVEEVIRPALNQNRIVLCDRFSDATLAYQGHGRRLPLDMIRQINALAADDIQPHLTLLFDLPVKTGLSRAMERIARSDGPAEDRFEQESLAFHQRIREGYLELAQQSPERFRLIRADAPLQDVTRQVLSAVNDALSHNQGDVG</sequence>
<dbReference type="GO" id="GO:0006233">
    <property type="term" value="P:dTDP biosynthetic process"/>
    <property type="evidence" value="ECO:0007669"/>
    <property type="project" value="InterPro"/>
</dbReference>
<dbReference type="PANTHER" id="PTHR10344">
    <property type="entry name" value="THYMIDYLATE KINASE"/>
    <property type="match status" value="1"/>
</dbReference>
<dbReference type="SUPFAM" id="SSF52540">
    <property type="entry name" value="P-loop containing nucleoside triphosphate hydrolases"/>
    <property type="match status" value="1"/>
</dbReference>
<keyword evidence="8 12" id="KW-0067">ATP-binding</keyword>
<evidence type="ECO:0000313" key="14">
    <source>
        <dbReference type="EMBL" id="HDR46846.1"/>
    </source>
</evidence>
<dbReference type="HAMAP" id="MF_00165">
    <property type="entry name" value="Thymidylate_kinase"/>
    <property type="match status" value="1"/>
</dbReference>